<keyword evidence="9" id="KW-1185">Reference proteome</keyword>
<dbReference type="Proteomes" id="UP000248961">
    <property type="component" value="Unassembled WGS sequence"/>
</dbReference>
<evidence type="ECO:0000259" key="7">
    <source>
        <dbReference type="Pfam" id="PF20684"/>
    </source>
</evidence>
<reference evidence="8 9" key="1">
    <citation type="submission" date="2018-02" db="EMBL/GenBank/DDBJ databases">
        <title>The genomes of Aspergillus section Nigri reveals drivers in fungal speciation.</title>
        <authorList>
            <consortium name="DOE Joint Genome Institute"/>
            <person name="Vesth T.C."/>
            <person name="Nybo J."/>
            <person name="Theobald S."/>
            <person name="Brandl J."/>
            <person name="Frisvad J.C."/>
            <person name="Nielsen K.F."/>
            <person name="Lyhne E.K."/>
            <person name="Kogle M.E."/>
            <person name="Kuo A."/>
            <person name="Riley R."/>
            <person name="Clum A."/>
            <person name="Nolan M."/>
            <person name="Lipzen A."/>
            <person name="Salamov A."/>
            <person name="Henrissat B."/>
            <person name="Wiebenga A."/>
            <person name="De vries R.P."/>
            <person name="Grigoriev I.V."/>
            <person name="Mortensen U.H."/>
            <person name="Andersen M.R."/>
            <person name="Baker S.E."/>
        </authorList>
    </citation>
    <scope>NUCLEOTIDE SEQUENCE [LARGE SCALE GENOMIC DNA]</scope>
    <source>
        <strain evidence="8 9">CBS 101889</strain>
    </source>
</reference>
<dbReference type="InterPro" id="IPR049326">
    <property type="entry name" value="Rhodopsin_dom_fungi"/>
</dbReference>
<evidence type="ECO:0000256" key="4">
    <source>
        <dbReference type="ARBA" id="ARBA00023136"/>
    </source>
</evidence>
<keyword evidence="4 6" id="KW-0472">Membrane</keyword>
<feature type="transmembrane region" description="Helical" evidence="6">
    <location>
        <begin position="44"/>
        <end position="64"/>
    </location>
</feature>
<feature type="transmembrane region" description="Helical" evidence="6">
    <location>
        <begin position="120"/>
        <end position="141"/>
    </location>
</feature>
<dbReference type="VEuPathDB" id="FungiDB:BO97DRAFT_467140"/>
<dbReference type="Pfam" id="PF20684">
    <property type="entry name" value="Fung_rhodopsin"/>
    <property type="match status" value="1"/>
</dbReference>
<feature type="transmembrane region" description="Helical" evidence="6">
    <location>
        <begin position="201"/>
        <end position="221"/>
    </location>
</feature>
<feature type="transmembrane region" description="Helical" evidence="6">
    <location>
        <begin position="167"/>
        <end position="189"/>
    </location>
</feature>
<dbReference type="EMBL" id="KZ824267">
    <property type="protein sequence ID" value="RAL17617.1"/>
    <property type="molecule type" value="Genomic_DNA"/>
</dbReference>
<evidence type="ECO:0000256" key="2">
    <source>
        <dbReference type="ARBA" id="ARBA00022692"/>
    </source>
</evidence>
<dbReference type="PANTHER" id="PTHR33048:SF47">
    <property type="entry name" value="INTEGRAL MEMBRANE PROTEIN-RELATED"/>
    <property type="match status" value="1"/>
</dbReference>
<keyword evidence="2 6" id="KW-0812">Transmembrane</keyword>
<evidence type="ECO:0000256" key="5">
    <source>
        <dbReference type="ARBA" id="ARBA00038359"/>
    </source>
</evidence>
<dbReference type="PANTHER" id="PTHR33048">
    <property type="entry name" value="PTH11-LIKE INTEGRAL MEMBRANE PROTEIN (AFU_ORTHOLOGUE AFUA_5G11245)"/>
    <property type="match status" value="1"/>
</dbReference>
<evidence type="ECO:0000256" key="3">
    <source>
        <dbReference type="ARBA" id="ARBA00022989"/>
    </source>
</evidence>
<sequence>MAISPNGARLMIWMIVFAVVTTVTMGLRLWAIRLKRASLQIHDYLVFIAYLSTCGMETLCWWAIANGLGAHTDTLTSYELGVQYQLLIGTDVTWTVGTVCCKFSILSLYTSLFPAPKFRYVVWVMQAVVFIYFVAFLSIFLSQCYPVSYGWKPVAGGYCKSIMLQEILSIAFNMVLDTTIALLPMPLLWKLQMPVRNKLTVSIMFALGLLVVAVMAWRMAITLTPATQTDFVHGLYLVGLVSFMELWFSIIIVTLPTLAPLFRRYVEPLLRTFIGRFAEDHNLRRPPAGGGHRRLREAQHTIGSEPSAVGKRRGSWELEDGYLGLKEGGGAGGHVKVWSGGSGEELIVKRGGEITVSHGFTVK</sequence>
<comment type="subcellular location">
    <subcellularLocation>
        <location evidence="1">Membrane</location>
        <topology evidence="1">Multi-pass membrane protein</topology>
    </subcellularLocation>
</comment>
<evidence type="ECO:0000256" key="1">
    <source>
        <dbReference type="ARBA" id="ARBA00004141"/>
    </source>
</evidence>
<protein>
    <recommendedName>
        <fullName evidence="7">Rhodopsin domain-containing protein</fullName>
    </recommendedName>
</protein>
<evidence type="ECO:0000313" key="9">
    <source>
        <dbReference type="Proteomes" id="UP000248961"/>
    </source>
</evidence>
<dbReference type="AlphaFoldDB" id="A0A395IBP3"/>
<dbReference type="RefSeq" id="XP_025556771.1">
    <property type="nucleotide sequence ID" value="XM_025699622.1"/>
</dbReference>
<gene>
    <name evidence="8" type="ORF">BO97DRAFT_467140</name>
</gene>
<comment type="similarity">
    <text evidence="5">Belongs to the SAT4 family.</text>
</comment>
<dbReference type="GO" id="GO:0016020">
    <property type="term" value="C:membrane"/>
    <property type="evidence" value="ECO:0007669"/>
    <property type="project" value="UniProtKB-SubCell"/>
</dbReference>
<evidence type="ECO:0000313" key="8">
    <source>
        <dbReference type="EMBL" id="RAL17617.1"/>
    </source>
</evidence>
<organism evidence="8 9">
    <name type="scientific">Aspergillus homomorphus (strain CBS 101889)</name>
    <dbReference type="NCBI Taxonomy" id="1450537"/>
    <lineage>
        <taxon>Eukaryota</taxon>
        <taxon>Fungi</taxon>
        <taxon>Dikarya</taxon>
        <taxon>Ascomycota</taxon>
        <taxon>Pezizomycotina</taxon>
        <taxon>Eurotiomycetes</taxon>
        <taxon>Eurotiomycetidae</taxon>
        <taxon>Eurotiales</taxon>
        <taxon>Aspergillaceae</taxon>
        <taxon>Aspergillus</taxon>
        <taxon>Aspergillus subgen. Circumdati</taxon>
    </lineage>
</organism>
<proteinExistence type="inferred from homology"/>
<keyword evidence="3 6" id="KW-1133">Transmembrane helix</keyword>
<dbReference type="GeneID" id="37203911"/>
<dbReference type="OrthoDB" id="3529975at2759"/>
<accession>A0A395IBP3</accession>
<feature type="transmembrane region" description="Helical" evidence="6">
    <location>
        <begin position="12"/>
        <end position="32"/>
    </location>
</feature>
<feature type="transmembrane region" description="Helical" evidence="6">
    <location>
        <begin position="233"/>
        <end position="255"/>
    </location>
</feature>
<dbReference type="InterPro" id="IPR052337">
    <property type="entry name" value="SAT4-like"/>
</dbReference>
<evidence type="ECO:0000256" key="6">
    <source>
        <dbReference type="SAM" id="Phobius"/>
    </source>
</evidence>
<name>A0A395IBP3_ASPHC</name>
<feature type="domain" description="Rhodopsin" evidence="7">
    <location>
        <begin position="27"/>
        <end position="264"/>
    </location>
</feature>